<dbReference type="KEGG" id="tpsc:RBB77_05170"/>
<dbReference type="Gene3D" id="3.90.550.10">
    <property type="entry name" value="Spore Coat Polysaccharide Biosynthesis Protein SpsA, Chain A"/>
    <property type="match status" value="1"/>
</dbReference>
<dbReference type="RefSeq" id="WP_353065286.1">
    <property type="nucleotide sequence ID" value="NZ_CP132942.1"/>
</dbReference>
<reference evidence="1" key="2">
    <citation type="journal article" date="2024" name="Environ. Microbiol.">
        <title>Genome analysis and description of Tunturibacter gen. nov. expands the diversity of Terriglobia in tundra soils.</title>
        <authorList>
            <person name="Messyasz A."/>
            <person name="Mannisto M.K."/>
            <person name="Kerkhof L.J."/>
            <person name="Haggblom M.M."/>
        </authorList>
    </citation>
    <scope>NUCLEOTIDE SEQUENCE</scope>
    <source>
        <strain evidence="1">X5P6</strain>
    </source>
</reference>
<name>A0AAU7ZTK7_9BACT</name>
<gene>
    <name evidence="1" type="ORF">RBB77_05170</name>
</gene>
<dbReference type="SUPFAM" id="SSF53448">
    <property type="entry name" value="Nucleotide-diphospho-sugar transferases"/>
    <property type="match status" value="1"/>
</dbReference>
<sequence>MQTEALQTPVALFVFKRPETTRRVFEVISKVQPAKLLLVADGPRRDHDGEAEACQEVRDIVTRIDWPCDVSTNFATSNLGCQERVISGLDWVFSLVEEAIILEDDCLPDSSFFPFCQELLERYRGDSRISSIAGTNLTQRYVNTKSSYYFSELGGIWGWATWRAEWQKYDRHLTDWPKLKNEKMLSEIFDHPKAVAYWTAIFDAVHINQAPTTWDYQWLYTRLKNNALTVVPRSNLIANIGFGCDATNTSVADARFTPPLTTMKFPLQHPSSFVPSRSIDVRLQGLFTTSLAHRIPRKLRRISTRLFKDRSLREIPAITNND</sequence>
<organism evidence="1">
    <name type="scientific">Tunturiibacter psychrotolerans</name>
    <dbReference type="NCBI Taxonomy" id="3069686"/>
    <lineage>
        <taxon>Bacteria</taxon>
        <taxon>Pseudomonadati</taxon>
        <taxon>Acidobacteriota</taxon>
        <taxon>Terriglobia</taxon>
        <taxon>Terriglobales</taxon>
        <taxon>Acidobacteriaceae</taxon>
        <taxon>Tunturiibacter</taxon>
    </lineage>
</organism>
<reference evidence="1" key="1">
    <citation type="submission" date="2023-08" db="EMBL/GenBank/DDBJ databases">
        <authorList>
            <person name="Messyasz A."/>
            <person name="Mannisto M.K."/>
            <person name="Kerkhof L.J."/>
            <person name="Haggblom M."/>
        </authorList>
    </citation>
    <scope>NUCLEOTIDE SEQUENCE</scope>
    <source>
        <strain evidence="1">X5P6</strain>
    </source>
</reference>
<protein>
    <recommendedName>
        <fullName evidence="2">Hemolytic protein HlpA-like protein</fullName>
    </recommendedName>
</protein>
<dbReference type="AlphaFoldDB" id="A0AAU7ZTK7"/>
<evidence type="ECO:0000313" key="1">
    <source>
        <dbReference type="EMBL" id="XCB34289.1"/>
    </source>
</evidence>
<evidence type="ECO:0008006" key="2">
    <source>
        <dbReference type="Google" id="ProtNLM"/>
    </source>
</evidence>
<accession>A0AAU7ZTK7</accession>
<dbReference type="InterPro" id="IPR029044">
    <property type="entry name" value="Nucleotide-diphossugar_trans"/>
</dbReference>
<proteinExistence type="predicted"/>
<dbReference type="EMBL" id="CP132942">
    <property type="protein sequence ID" value="XCB34289.1"/>
    <property type="molecule type" value="Genomic_DNA"/>
</dbReference>